<dbReference type="PANTHER" id="PTHR30437:SF4">
    <property type="entry name" value="TRANSCRIPTION ELONGATION FACTOR GREA"/>
    <property type="match status" value="1"/>
</dbReference>
<keyword evidence="11" id="KW-0251">Elongation factor</keyword>
<dbReference type="SUPFAM" id="SSF46557">
    <property type="entry name" value="GreA transcript cleavage protein, N-terminal domain"/>
    <property type="match status" value="1"/>
</dbReference>
<keyword evidence="5 8" id="KW-0804">Transcription</keyword>
<evidence type="ECO:0000256" key="4">
    <source>
        <dbReference type="ARBA" id="ARBA00023125"/>
    </source>
</evidence>
<dbReference type="SUPFAM" id="SSF54534">
    <property type="entry name" value="FKBP-like"/>
    <property type="match status" value="1"/>
</dbReference>
<evidence type="ECO:0000259" key="10">
    <source>
        <dbReference type="Pfam" id="PF03449"/>
    </source>
</evidence>
<evidence type="ECO:0000256" key="3">
    <source>
        <dbReference type="ARBA" id="ARBA00023015"/>
    </source>
</evidence>
<feature type="domain" description="Transcription elongation factor GreA/GreB N-terminal" evidence="10">
    <location>
        <begin position="11"/>
        <end position="81"/>
    </location>
</feature>
<dbReference type="GO" id="GO:0032784">
    <property type="term" value="P:regulation of DNA-templated transcription elongation"/>
    <property type="evidence" value="ECO:0007669"/>
    <property type="project" value="UniProtKB-UniRule"/>
</dbReference>
<dbReference type="InterPro" id="IPR018151">
    <property type="entry name" value="TF_GreA/GreB_CS"/>
</dbReference>
<evidence type="ECO:0000256" key="7">
    <source>
        <dbReference type="ARBA" id="ARBA00030776"/>
    </source>
</evidence>
<evidence type="ECO:0000313" key="11">
    <source>
        <dbReference type="EMBL" id="OYN90529.1"/>
    </source>
</evidence>
<evidence type="ECO:0000313" key="12">
    <source>
        <dbReference type="Proteomes" id="UP000216533"/>
    </source>
</evidence>
<comment type="caution">
    <text evidence="11">The sequence shown here is derived from an EMBL/GenBank/DDBJ whole genome shotgun (WGS) entry which is preliminary data.</text>
</comment>
<evidence type="ECO:0000259" key="9">
    <source>
        <dbReference type="Pfam" id="PF01272"/>
    </source>
</evidence>
<reference evidence="11 12" key="1">
    <citation type="submission" date="2017-07" db="EMBL/GenBank/DDBJ databases">
        <title>Draft whole genome sequences of clinical Proprionibacteriaceae strains.</title>
        <authorList>
            <person name="Bernier A.-M."/>
            <person name="Bernard K."/>
            <person name="Domingo M.-C."/>
        </authorList>
    </citation>
    <scope>NUCLEOTIDE SEQUENCE [LARGE SCALE GENOMIC DNA]</scope>
    <source>
        <strain evidence="11 12">NML 160184</strain>
    </source>
</reference>
<dbReference type="PIRSF" id="PIRSF006092">
    <property type="entry name" value="GreA_GreB"/>
    <property type="match status" value="1"/>
</dbReference>
<dbReference type="PROSITE" id="PS00829">
    <property type="entry name" value="GREAB_1"/>
    <property type="match status" value="1"/>
</dbReference>
<proteinExistence type="inferred from homology"/>
<organism evidence="11 12">
    <name type="scientific">Parenemella sanctibonifatiensis</name>
    <dbReference type="NCBI Taxonomy" id="2016505"/>
    <lineage>
        <taxon>Bacteria</taxon>
        <taxon>Bacillati</taxon>
        <taxon>Actinomycetota</taxon>
        <taxon>Actinomycetes</taxon>
        <taxon>Propionibacteriales</taxon>
        <taxon>Propionibacteriaceae</taxon>
        <taxon>Parenemella</taxon>
    </lineage>
</organism>
<name>A0A255EG70_9ACTN</name>
<dbReference type="Gene3D" id="1.10.287.180">
    <property type="entry name" value="Transcription elongation factor, GreA/GreB, N-terminal domain"/>
    <property type="match status" value="1"/>
</dbReference>
<dbReference type="PANTHER" id="PTHR30437">
    <property type="entry name" value="TRANSCRIPTION ELONGATION FACTOR GREA"/>
    <property type="match status" value="1"/>
</dbReference>
<dbReference type="FunFam" id="1.10.287.180:FF:000001">
    <property type="entry name" value="Transcription elongation factor GreA"/>
    <property type="match status" value="1"/>
</dbReference>
<dbReference type="Pfam" id="PF03449">
    <property type="entry name" value="GreA_GreB_N"/>
    <property type="match status" value="1"/>
</dbReference>
<dbReference type="AlphaFoldDB" id="A0A255EG70"/>
<dbReference type="InterPro" id="IPR036953">
    <property type="entry name" value="GreA/GreB_C_sf"/>
</dbReference>
<dbReference type="HAMAP" id="MF_00105">
    <property type="entry name" value="GreA_GreB"/>
    <property type="match status" value="1"/>
</dbReference>
<gene>
    <name evidence="8" type="primary">greA</name>
    <name evidence="11" type="ORF">CGZ92_01490</name>
</gene>
<dbReference type="EMBL" id="NMVI01000005">
    <property type="protein sequence ID" value="OYN90529.1"/>
    <property type="molecule type" value="Genomic_DNA"/>
</dbReference>
<dbReference type="Gene3D" id="3.10.50.30">
    <property type="entry name" value="Transcription elongation factor, GreA/GreB, C-terminal domain"/>
    <property type="match status" value="1"/>
</dbReference>
<dbReference type="NCBIfam" id="NF001262">
    <property type="entry name" value="PRK00226.1-3"/>
    <property type="match status" value="1"/>
</dbReference>
<protein>
    <recommendedName>
        <fullName evidence="2 8">Transcription elongation factor GreA</fullName>
    </recommendedName>
    <alternativeName>
        <fullName evidence="7 8">Transcript cleavage factor GreA</fullName>
    </alternativeName>
</protein>
<sequence>MAETIDTQDTVWLTQEAFDKLTAELAHLEGPGRTEIANKIAAAREEGDLKENGGYHAAREEQGQNEARIQILKDKLQRAKVGESAAKSDTAEPGTLVTVAYDGDTDDTDTFLLGSRDVLGLDDSVDVQVFSPQSPLGAAVVGQKLGAEVSYDAPNGKPIAVTITKLEPWT</sequence>
<evidence type="ECO:0000256" key="2">
    <source>
        <dbReference type="ARBA" id="ARBA00013729"/>
    </source>
</evidence>
<evidence type="ECO:0000256" key="5">
    <source>
        <dbReference type="ARBA" id="ARBA00023163"/>
    </source>
</evidence>
<feature type="domain" description="Transcription elongation factor GreA/GreB C-terminal" evidence="9">
    <location>
        <begin position="88"/>
        <end position="167"/>
    </location>
</feature>
<evidence type="ECO:0000256" key="1">
    <source>
        <dbReference type="ARBA" id="ARBA00008213"/>
    </source>
</evidence>
<dbReference type="InterPro" id="IPR023459">
    <property type="entry name" value="Tscrpt_elong_fac_GreA/B_fam"/>
</dbReference>
<dbReference type="InterPro" id="IPR001437">
    <property type="entry name" value="Tscrpt_elong_fac_GreA/B_C"/>
</dbReference>
<dbReference type="GO" id="GO:0003746">
    <property type="term" value="F:translation elongation factor activity"/>
    <property type="evidence" value="ECO:0007669"/>
    <property type="project" value="UniProtKB-KW"/>
</dbReference>
<dbReference type="InterPro" id="IPR036805">
    <property type="entry name" value="Tscrpt_elong_fac_GreA/B_N_sf"/>
</dbReference>
<dbReference type="InterPro" id="IPR022691">
    <property type="entry name" value="Tscrpt_elong_fac_GreA/B_N"/>
</dbReference>
<comment type="function">
    <text evidence="6 8">Necessary for efficient RNA polymerase transcription elongation past template-encoded arresting sites. The arresting sites in DNA have the property of trapping a certain fraction of elongating RNA polymerases that pass through, resulting in locked ternary complexes. Cleavage of the nascent transcript by cleavage factors such as GreA or GreB allows the resumption of elongation from the new 3'terminus. GreA releases sequences of 2 to 3 nucleotides.</text>
</comment>
<keyword evidence="3 8" id="KW-0805">Transcription regulation</keyword>
<accession>A0A255EG70</accession>
<evidence type="ECO:0000256" key="8">
    <source>
        <dbReference type="HAMAP-Rule" id="MF_00105"/>
    </source>
</evidence>
<dbReference type="GO" id="GO:0070063">
    <property type="term" value="F:RNA polymerase binding"/>
    <property type="evidence" value="ECO:0007669"/>
    <property type="project" value="InterPro"/>
</dbReference>
<dbReference type="Proteomes" id="UP000216533">
    <property type="component" value="Unassembled WGS sequence"/>
</dbReference>
<keyword evidence="11" id="KW-0648">Protein biosynthesis</keyword>
<dbReference type="InterPro" id="IPR028624">
    <property type="entry name" value="Tscrpt_elong_fac_GreA/B"/>
</dbReference>
<keyword evidence="4 8" id="KW-0238">DNA-binding</keyword>
<dbReference type="GO" id="GO:0006354">
    <property type="term" value="P:DNA-templated transcription elongation"/>
    <property type="evidence" value="ECO:0007669"/>
    <property type="project" value="TreeGrafter"/>
</dbReference>
<dbReference type="GO" id="GO:0003677">
    <property type="term" value="F:DNA binding"/>
    <property type="evidence" value="ECO:0007669"/>
    <property type="project" value="UniProtKB-UniRule"/>
</dbReference>
<comment type="similarity">
    <text evidence="1 8">Belongs to the GreA/GreB family.</text>
</comment>
<evidence type="ECO:0000256" key="6">
    <source>
        <dbReference type="ARBA" id="ARBA00024916"/>
    </source>
</evidence>
<dbReference type="Pfam" id="PF01272">
    <property type="entry name" value="GreA_GreB"/>
    <property type="match status" value="1"/>
</dbReference>
<dbReference type="RefSeq" id="WP_094449622.1">
    <property type="nucleotide sequence ID" value="NZ_NMVI01000005.1"/>
</dbReference>